<evidence type="ECO:0000313" key="2">
    <source>
        <dbReference type="EMBL" id="KAL2038049.1"/>
    </source>
</evidence>
<feature type="compositionally biased region" description="Basic and acidic residues" evidence="1">
    <location>
        <begin position="175"/>
        <end position="187"/>
    </location>
</feature>
<feature type="compositionally biased region" description="Basic residues" evidence="1">
    <location>
        <begin position="188"/>
        <end position="198"/>
    </location>
</feature>
<gene>
    <name evidence="2" type="ORF">N7G274_009269</name>
</gene>
<accession>A0ABR3ZXX2</accession>
<name>A0ABR3ZXX2_9LECA</name>
<proteinExistence type="predicted"/>
<dbReference type="EMBL" id="JBEFKJ010000035">
    <property type="protein sequence ID" value="KAL2038049.1"/>
    <property type="molecule type" value="Genomic_DNA"/>
</dbReference>
<feature type="region of interest" description="Disordered" evidence="1">
    <location>
        <begin position="166"/>
        <end position="241"/>
    </location>
</feature>
<comment type="caution">
    <text evidence="2">The sequence shown here is derived from an EMBL/GenBank/DDBJ whole genome shotgun (WGS) entry which is preliminary data.</text>
</comment>
<evidence type="ECO:0000256" key="1">
    <source>
        <dbReference type="SAM" id="MobiDB-lite"/>
    </source>
</evidence>
<feature type="compositionally biased region" description="Low complexity" evidence="1">
    <location>
        <begin position="217"/>
        <end position="234"/>
    </location>
</feature>
<sequence length="241" mass="27663">MQNHLAGRRGQFAMHRMLPHRFDPHRPRPLPDYNSHYFDNGLDGRVLAFPHPGMHNNNDVSNGIGTRSLPITVLDIVPSGVNRQPKDLADVIIMWAYDEGRKHSREYVSRDVGMRQIFETANALKRRDLMDKINEEARKQNKKDIPKDLKQKSLDELKKALQILKENAQNSNNKYDYRNNGHHFEPRHGHHKHDKHHEHHDNHGNGDSLEAWARGDSNSSSSIGSGSSGSSSSSCRRCRRH</sequence>
<keyword evidence="3" id="KW-1185">Reference proteome</keyword>
<evidence type="ECO:0000313" key="3">
    <source>
        <dbReference type="Proteomes" id="UP001590950"/>
    </source>
</evidence>
<organism evidence="2 3">
    <name type="scientific">Stereocaulon virgatum</name>
    <dbReference type="NCBI Taxonomy" id="373712"/>
    <lineage>
        <taxon>Eukaryota</taxon>
        <taxon>Fungi</taxon>
        <taxon>Dikarya</taxon>
        <taxon>Ascomycota</taxon>
        <taxon>Pezizomycotina</taxon>
        <taxon>Lecanoromycetes</taxon>
        <taxon>OSLEUM clade</taxon>
        <taxon>Lecanoromycetidae</taxon>
        <taxon>Lecanorales</taxon>
        <taxon>Lecanorineae</taxon>
        <taxon>Stereocaulaceae</taxon>
        <taxon>Stereocaulon</taxon>
    </lineage>
</organism>
<protein>
    <submittedName>
        <fullName evidence="2">Uncharacterized protein</fullName>
    </submittedName>
</protein>
<reference evidence="2 3" key="1">
    <citation type="submission" date="2024-09" db="EMBL/GenBank/DDBJ databases">
        <title>Rethinking Asexuality: The Enigmatic Case of Functional Sexual Genes in Lepraria (Stereocaulaceae).</title>
        <authorList>
            <person name="Doellman M."/>
            <person name="Sun Y."/>
            <person name="Barcenas-Pena A."/>
            <person name="Lumbsch H.T."/>
            <person name="Grewe F."/>
        </authorList>
    </citation>
    <scope>NUCLEOTIDE SEQUENCE [LARGE SCALE GENOMIC DNA]</scope>
    <source>
        <strain evidence="2 3">Mercado 3170</strain>
    </source>
</reference>
<dbReference type="Proteomes" id="UP001590950">
    <property type="component" value="Unassembled WGS sequence"/>
</dbReference>